<dbReference type="RefSeq" id="WP_154664002.1">
    <property type="nucleotide sequence ID" value="NZ_JACJHX010000009.1"/>
</dbReference>
<keyword evidence="1" id="KW-1133">Transmembrane helix</keyword>
<feature type="transmembrane region" description="Helical" evidence="1">
    <location>
        <begin position="20"/>
        <end position="47"/>
    </location>
</feature>
<keyword evidence="1" id="KW-0472">Membrane</keyword>
<evidence type="ECO:0000313" key="2">
    <source>
        <dbReference type="EMBL" id="MBA9027653.1"/>
    </source>
</evidence>
<gene>
    <name evidence="2" type="ORF">HNP81_002944</name>
</gene>
<evidence type="ECO:0000313" key="3">
    <source>
        <dbReference type="Proteomes" id="UP000626697"/>
    </source>
</evidence>
<proteinExistence type="predicted"/>
<dbReference type="EMBL" id="JACJHX010000009">
    <property type="protein sequence ID" value="MBA9027653.1"/>
    <property type="molecule type" value="Genomic_DNA"/>
</dbReference>
<dbReference type="Proteomes" id="UP000626697">
    <property type="component" value="Unassembled WGS sequence"/>
</dbReference>
<keyword evidence="1" id="KW-0812">Transmembrane</keyword>
<evidence type="ECO:0000256" key="1">
    <source>
        <dbReference type="SAM" id="Phobius"/>
    </source>
</evidence>
<name>A0ABR6CRJ6_9BACI</name>
<accession>A0ABR6CRJ6</accession>
<protein>
    <submittedName>
        <fullName evidence="2">Uncharacterized protein</fullName>
    </submittedName>
</protein>
<reference evidence="2 3" key="1">
    <citation type="submission" date="2020-08" db="EMBL/GenBank/DDBJ databases">
        <title>Genomic Encyclopedia of Type Strains, Phase IV (KMG-IV): sequencing the most valuable type-strain genomes for metagenomic binning, comparative biology and taxonomic classification.</title>
        <authorList>
            <person name="Goeker M."/>
        </authorList>
    </citation>
    <scope>NUCLEOTIDE SEQUENCE [LARGE SCALE GENOMIC DNA]</scope>
    <source>
        <strain evidence="2 3">DSM 105481</strain>
    </source>
</reference>
<comment type="caution">
    <text evidence="2">The sequence shown here is derived from an EMBL/GenBank/DDBJ whole genome shotgun (WGS) entry which is preliminary data.</text>
</comment>
<keyword evidence="3" id="KW-1185">Reference proteome</keyword>
<sequence>MNKRIKKLKKRRFVKIKEFIGELIGEGIFYLLIQMISLPFRAFWWVLTKIFDQFDWN</sequence>
<organism evidence="2 3">
    <name type="scientific">Peribacillus huizhouensis</name>
    <dbReference type="NCBI Taxonomy" id="1501239"/>
    <lineage>
        <taxon>Bacteria</taxon>
        <taxon>Bacillati</taxon>
        <taxon>Bacillota</taxon>
        <taxon>Bacilli</taxon>
        <taxon>Bacillales</taxon>
        <taxon>Bacillaceae</taxon>
        <taxon>Peribacillus</taxon>
    </lineage>
</organism>